<dbReference type="InterPro" id="IPR051332">
    <property type="entry name" value="Fosfomycin_Res_Enzymes"/>
</dbReference>
<dbReference type="PANTHER" id="PTHR36113:SF1">
    <property type="entry name" value="GLYOXALASE_BLEOMYCIN RESISTANCE PROTEIN_DIOXYGENASE"/>
    <property type="match status" value="1"/>
</dbReference>
<dbReference type="Proteomes" id="UP000196573">
    <property type="component" value="Unassembled WGS sequence"/>
</dbReference>
<dbReference type="AlphaFoldDB" id="A0A1X7AQI3"/>
<dbReference type="Gene3D" id="3.10.180.10">
    <property type="entry name" value="2,3-Dihydroxybiphenyl 1,2-Dioxygenase, domain 1"/>
    <property type="match status" value="1"/>
</dbReference>
<accession>A0A1X7AQI3</accession>
<dbReference type="CDD" id="cd06587">
    <property type="entry name" value="VOC"/>
    <property type="match status" value="1"/>
</dbReference>
<dbReference type="InterPro" id="IPR037523">
    <property type="entry name" value="VOC_core"/>
</dbReference>
<evidence type="ECO:0000313" key="2">
    <source>
        <dbReference type="EMBL" id="SMA50556.1"/>
    </source>
</evidence>
<sequence>MIHLEHINLVVSDIPRALTFYQAAFPHWSVRGSGKGDWYGAPRNWIHFGDDYNYLAFSDHGRGENRDLKGSQVGLAHLAFVTDNLDRLIDRLSQAGFQPHNEGAEDPHRKNTYYLDPDGFEVEFVEYLSDLPKERNCYREEPSDLKLTN</sequence>
<dbReference type="RefSeq" id="WP_087113031.1">
    <property type="nucleotide sequence ID" value="NZ_CBCSCN010000016.1"/>
</dbReference>
<dbReference type="Pfam" id="PF00903">
    <property type="entry name" value="Glyoxalase"/>
    <property type="match status" value="1"/>
</dbReference>
<evidence type="ECO:0000259" key="1">
    <source>
        <dbReference type="PROSITE" id="PS51819"/>
    </source>
</evidence>
<dbReference type="InterPro" id="IPR029068">
    <property type="entry name" value="Glyas_Bleomycin-R_OHBP_Dase"/>
</dbReference>
<dbReference type="PROSITE" id="PS51819">
    <property type="entry name" value="VOC"/>
    <property type="match status" value="1"/>
</dbReference>
<gene>
    <name evidence="2" type="ORF">EHSB41UT_04367</name>
</gene>
<dbReference type="SUPFAM" id="SSF54593">
    <property type="entry name" value="Glyoxalase/Bleomycin resistance protein/Dihydroxybiphenyl dioxygenase"/>
    <property type="match status" value="1"/>
</dbReference>
<name>A0A1X7AQI3_9GAMM</name>
<evidence type="ECO:0000313" key="3">
    <source>
        <dbReference type="Proteomes" id="UP000196573"/>
    </source>
</evidence>
<dbReference type="InterPro" id="IPR004360">
    <property type="entry name" value="Glyas_Fos-R_dOase_dom"/>
</dbReference>
<protein>
    <submittedName>
        <fullName evidence="2">Glyoxalase-like domain protein</fullName>
    </submittedName>
</protein>
<reference evidence="2 3" key="1">
    <citation type="submission" date="2017-03" db="EMBL/GenBank/DDBJ databases">
        <authorList>
            <person name="Afonso C.L."/>
            <person name="Miller P.J."/>
            <person name="Scott M.A."/>
            <person name="Spackman E."/>
            <person name="Goraichik I."/>
            <person name="Dimitrov K.M."/>
            <person name="Suarez D.L."/>
            <person name="Swayne D.E."/>
        </authorList>
    </citation>
    <scope>NUCLEOTIDE SEQUENCE [LARGE SCALE GENOMIC DNA]</scope>
    <source>
        <strain evidence="2">SB41UT1</strain>
    </source>
</reference>
<organism evidence="2 3">
    <name type="scientific">Parendozoicomonas haliclonae</name>
    <dbReference type="NCBI Taxonomy" id="1960125"/>
    <lineage>
        <taxon>Bacteria</taxon>
        <taxon>Pseudomonadati</taxon>
        <taxon>Pseudomonadota</taxon>
        <taxon>Gammaproteobacteria</taxon>
        <taxon>Oceanospirillales</taxon>
        <taxon>Endozoicomonadaceae</taxon>
        <taxon>Parendozoicomonas</taxon>
    </lineage>
</organism>
<keyword evidence="3" id="KW-1185">Reference proteome</keyword>
<dbReference type="EMBL" id="FWPT01000013">
    <property type="protein sequence ID" value="SMA50556.1"/>
    <property type="molecule type" value="Genomic_DNA"/>
</dbReference>
<proteinExistence type="predicted"/>
<dbReference type="OrthoDB" id="9179860at2"/>
<dbReference type="PANTHER" id="PTHR36113">
    <property type="entry name" value="LYASE, PUTATIVE-RELATED-RELATED"/>
    <property type="match status" value="1"/>
</dbReference>
<feature type="domain" description="VOC" evidence="1">
    <location>
        <begin position="3"/>
        <end position="127"/>
    </location>
</feature>